<dbReference type="Proteomes" id="UP000050509">
    <property type="component" value="Unassembled WGS sequence"/>
</dbReference>
<feature type="non-terminal residue" evidence="2">
    <location>
        <position position="1"/>
    </location>
</feature>
<proteinExistence type="predicted"/>
<comment type="caution">
    <text evidence="2">The sequence shown here is derived from an EMBL/GenBank/DDBJ whole genome shotgun (WGS) entry which is preliminary data.</text>
</comment>
<organism evidence="2 3">
    <name type="scientific">Kouleothrix aurantiaca</name>
    <dbReference type="NCBI Taxonomy" id="186479"/>
    <lineage>
        <taxon>Bacteria</taxon>
        <taxon>Bacillati</taxon>
        <taxon>Chloroflexota</taxon>
        <taxon>Chloroflexia</taxon>
        <taxon>Chloroflexales</taxon>
        <taxon>Roseiflexineae</taxon>
        <taxon>Roseiflexaceae</taxon>
        <taxon>Kouleothrix</taxon>
    </lineage>
</organism>
<name>A0A0P9F288_9CHLR</name>
<reference evidence="2 3" key="1">
    <citation type="submission" date="2015-09" db="EMBL/GenBank/DDBJ databases">
        <title>Draft genome sequence of Kouleothrix aurantiaca JCM 19913.</title>
        <authorList>
            <person name="Hemp J."/>
        </authorList>
    </citation>
    <scope>NUCLEOTIDE SEQUENCE [LARGE SCALE GENOMIC DNA]</scope>
    <source>
        <strain evidence="2 3">COM-B</strain>
    </source>
</reference>
<evidence type="ECO:0000259" key="1">
    <source>
        <dbReference type="SMART" id="SM01360"/>
    </source>
</evidence>
<feature type="domain" description="Alpha-2-macroglobulin" evidence="1">
    <location>
        <begin position="2"/>
        <end position="86"/>
    </location>
</feature>
<dbReference type="InterPro" id="IPR001599">
    <property type="entry name" value="Macroglobln_a2"/>
</dbReference>
<evidence type="ECO:0000313" key="3">
    <source>
        <dbReference type="Proteomes" id="UP000050509"/>
    </source>
</evidence>
<dbReference type="AlphaFoldDB" id="A0A0P9F288"/>
<gene>
    <name evidence="2" type="ORF">SE17_26005</name>
</gene>
<dbReference type="SMART" id="SM01360">
    <property type="entry name" value="A2M"/>
    <property type="match status" value="1"/>
</dbReference>
<evidence type="ECO:0000313" key="2">
    <source>
        <dbReference type="EMBL" id="KPV50592.1"/>
    </source>
</evidence>
<keyword evidence="3" id="KW-1185">Reference proteome</keyword>
<dbReference type="EMBL" id="LJCR01001308">
    <property type="protein sequence ID" value="KPV50592.1"/>
    <property type="molecule type" value="Genomic_DNA"/>
</dbReference>
<protein>
    <recommendedName>
        <fullName evidence="1">Alpha-2-macroglobulin domain-containing protein</fullName>
    </recommendedName>
</protein>
<accession>A0A0P9F288</accession>
<dbReference type="GO" id="GO:0004866">
    <property type="term" value="F:endopeptidase inhibitor activity"/>
    <property type="evidence" value="ECO:0007669"/>
    <property type="project" value="InterPro"/>
</dbReference>
<sequence length="284" mass="28856">RAGLRTNASGVLTITLTLPDEPALAIAQVWAASADRAGQARATLPISQPVDLAMLAPPAARPGDEVLLLARARNTDAITHTVGAQLSIAGLELNSPSETSQQATLAPGAQHLFIWRTRAIDAAGIRGAVAVRVEGALFQTEPIELPILANAVQAPANRGLAIARDYPAAQTGLPPDLGALRPGQLVRARLTIVAPAAVPALSVTEPLPASATLFSAPVGALGAPEIAPASLAFTRAELGPGIVQYEYTFRLGAAGRYKAPATIARSAAGAQAAGPAADFVVAIP</sequence>